<evidence type="ECO:0000313" key="2">
    <source>
        <dbReference type="Proteomes" id="UP000799291"/>
    </source>
</evidence>
<dbReference type="Proteomes" id="UP000799291">
    <property type="component" value="Unassembled WGS sequence"/>
</dbReference>
<keyword evidence="2" id="KW-1185">Reference proteome</keyword>
<evidence type="ECO:0000313" key="1">
    <source>
        <dbReference type="EMBL" id="KAF2679028.1"/>
    </source>
</evidence>
<dbReference type="PANTHER" id="PTHR40050:SF1">
    <property type="entry name" value="INNER SPORE COAT PROTEIN H"/>
    <property type="match status" value="1"/>
</dbReference>
<dbReference type="AlphaFoldDB" id="A0A6G1ILQ7"/>
<protein>
    <recommendedName>
        <fullName evidence="3">Cellulosomal protein</fullName>
    </recommendedName>
</protein>
<dbReference type="InterPro" id="IPR014867">
    <property type="entry name" value="Spore_coat_CotH_CotH2/3/7"/>
</dbReference>
<reference evidence="1" key="1">
    <citation type="journal article" date="2020" name="Stud. Mycol.">
        <title>101 Dothideomycetes genomes: a test case for predicting lifestyles and emergence of pathogens.</title>
        <authorList>
            <person name="Haridas S."/>
            <person name="Albert R."/>
            <person name="Binder M."/>
            <person name="Bloem J."/>
            <person name="Labutti K."/>
            <person name="Salamov A."/>
            <person name="Andreopoulos B."/>
            <person name="Baker S."/>
            <person name="Barry K."/>
            <person name="Bills G."/>
            <person name="Bluhm B."/>
            <person name="Cannon C."/>
            <person name="Castanera R."/>
            <person name="Culley D."/>
            <person name="Daum C."/>
            <person name="Ezra D."/>
            <person name="Gonzalez J."/>
            <person name="Henrissat B."/>
            <person name="Kuo A."/>
            <person name="Liang C."/>
            <person name="Lipzen A."/>
            <person name="Lutzoni F."/>
            <person name="Magnuson J."/>
            <person name="Mondo S."/>
            <person name="Nolan M."/>
            <person name="Ohm R."/>
            <person name="Pangilinan J."/>
            <person name="Park H.-J."/>
            <person name="Ramirez L."/>
            <person name="Alfaro M."/>
            <person name="Sun H."/>
            <person name="Tritt A."/>
            <person name="Yoshinaga Y."/>
            <person name="Zwiers L.-H."/>
            <person name="Turgeon B."/>
            <person name="Goodwin S."/>
            <person name="Spatafora J."/>
            <person name="Crous P."/>
            <person name="Grigoriev I."/>
        </authorList>
    </citation>
    <scope>NUCLEOTIDE SEQUENCE</scope>
    <source>
        <strain evidence="1">CBS 122367</strain>
    </source>
</reference>
<name>A0A6G1ILQ7_9PLEO</name>
<gene>
    <name evidence="1" type="ORF">K458DRAFT_422688</name>
</gene>
<accession>A0A6G1ILQ7</accession>
<proteinExistence type="predicted"/>
<organism evidence="1 2">
    <name type="scientific">Lentithecium fluviatile CBS 122367</name>
    <dbReference type="NCBI Taxonomy" id="1168545"/>
    <lineage>
        <taxon>Eukaryota</taxon>
        <taxon>Fungi</taxon>
        <taxon>Dikarya</taxon>
        <taxon>Ascomycota</taxon>
        <taxon>Pezizomycotina</taxon>
        <taxon>Dothideomycetes</taxon>
        <taxon>Pleosporomycetidae</taxon>
        <taxon>Pleosporales</taxon>
        <taxon>Massarineae</taxon>
        <taxon>Lentitheciaceae</taxon>
        <taxon>Lentithecium</taxon>
    </lineage>
</organism>
<dbReference type="EMBL" id="MU005607">
    <property type="protein sequence ID" value="KAF2679028.1"/>
    <property type="molecule type" value="Genomic_DNA"/>
</dbReference>
<dbReference type="OrthoDB" id="10267127at2759"/>
<evidence type="ECO:0008006" key="3">
    <source>
        <dbReference type="Google" id="ProtNLM"/>
    </source>
</evidence>
<dbReference type="PANTHER" id="PTHR40050">
    <property type="entry name" value="INNER SPORE COAT PROTEIN H"/>
    <property type="match status" value="1"/>
</dbReference>
<sequence>MGKQELMNSFYDIDNLLTIDITIPAADWQALKNAEPRGGRCNFGYIGDRFDWYKATLVKISGTKFPAAGSQGFPDVGIIKKSYCGSFSTTKPSLRLDFSRNVAANEKAVEDLIGAKTLTLNNSVQDSSYIRQTLGYELFRQAGLPYARCNYVKVVVNGTSMGIYINLEPIKKRYVEHIFGNAKGNAYELEVGEDLDPAIVNAGKISFEGYSDFEDSKDLKVAASQIATGGLAAAQQVVDMDEFIRFFAMESLLKHWDGYTQNRNNTYLYNDTVAVANPTAANVKFKFIPCGIDQIMQEGRDFNIGSSCVLANLVRNDTGVKAKLFAAIRNYANTIFSRDNHEKSLRPFIDKTEALLKGAGVDSSQKINTVRQQVKLIRSGAFQLLGEIPTDAPLLMNQFVGDCIHASNSEFVGGTGPNAHQEVYHNAVLGTGAPADRWNIFPGGAVASYKFKNMAYNTWLHCGSADVKTPGGNSNIYAFRTDPDSGNDFVVESVGVKQWHASGFFKLKSARTSQYVFFSETDLTPKGRKEVHQVGDAAKASVLFLF</sequence>
<dbReference type="Pfam" id="PF08757">
    <property type="entry name" value="CotH"/>
    <property type="match status" value="1"/>
</dbReference>